<evidence type="ECO:0000313" key="1">
    <source>
        <dbReference type="EMBL" id="CAB4669680.1"/>
    </source>
</evidence>
<accession>A0A6J6M676</accession>
<organism evidence="1">
    <name type="scientific">freshwater metagenome</name>
    <dbReference type="NCBI Taxonomy" id="449393"/>
    <lineage>
        <taxon>unclassified sequences</taxon>
        <taxon>metagenomes</taxon>
        <taxon>ecological metagenomes</taxon>
    </lineage>
</organism>
<dbReference type="EMBL" id="CAEZXA010000024">
    <property type="protein sequence ID" value="CAB4669680.1"/>
    <property type="molecule type" value="Genomic_DNA"/>
</dbReference>
<reference evidence="1" key="1">
    <citation type="submission" date="2020-05" db="EMBL/GenBank/DDBJ databases">
        <authorList>
            <person name="Chiriac C."/>
            <person name="Salcher M."/>
            <person name="Ghai R."/>
            <person name="Kavagutti S V."/>
        </authorList>
    </citation>
    <scope>NUCLEOTIDE SEQUENCE</scope>
</reference>
<sequence>MHFEKDGVTPFAGQYSLVLRSDIAECLYGVTEASAQSTISVTGEDGAVKTATSAFTLANGWFTFSATGFSHSAPTIKVKLTKSFAKILKGRSISVAKAALKNGIKIPSGATVRVVVSSSSKKKCSVSGQRTVKAIAKGTCLLSISVTPKKTKAVPRPKTKRSTVKIVIS</sequence>
<protein>
    <submittedName>
        <fullName evidence="1">Unannotated protein</fullName>
    </submittedName>
</protein>
<proteinExistence type="predicted"/>
<gene>
    <name evidence="1" type="ORF">UFOPK2334_00452</name>
</gene>
<dbReference type="AlphaFoldDB" id="A0A6J6M676"/>
<name>A0A6J6M676_9ZZZZ</name>